<gene>
    <name evidence="1" type="ORF">ACOLOM_LOCUS5514</name>
</gene>
<dbReference type="Proteomes" id="UP000789525">
    <property type="component" value="Unassembled WGS sequence"/>
</dbReference>
<organism evidence="1 2">
    <name type="scientific">Acaulospora colombiana</name>
    <dbReference type="NCBI Taxonomy" id="27376"/>
    <lineage>
        <taxon>Eukaryota</taxon>
        <taxon>Fungi</taxon>
        <taxon>Fungi incertae sedis</taxon>
        <taxon>Mucoromycota</taxon>
        <taxon>Glomeromycotina</taxon>
        <taxon>Glomeromycetes</taxon>
        <taxon>Diversisporales</taxon>
        <taxon>Acaulosporaceae</taxon>
        <taxon>Acaulospora</taxon>
    </lineage>
</organism>
<sequence>MQSYNINTSDYSRRSGSQRAYSSPYAQELNEPYRGRRYSRTLPANLKTNSRTYTTDDDDEALSVYSQSNSGAQFKPGKNGSADANGRHRSLSVNEHHYETDDENASSVKSNTHESSIALNPYGQYTNSAEMSEQNNGFKPIPGQFDVYNDFNNNRVIKSNDVLMDPPNDFEDDYTDRDFPGGGKSARQSVAGENLVLIKERKPLSIDGSQTLPSNVKPILKQQPPLVNLSMNVQVLVDNRANWVPYKFNLISVKVYDSASLSTYSGTIATGNVTNYTLQPRSISTLAVPINVFYQPIQSNDPTFQDLVSACVKNYQGSTQQALLNLQIDVTLYIAGIDWIYKPTISVPVSNFKCPYSLQNT</sequence>
<name>A0ACA9M5J6_9GLOM</name>
<comment type="caution">
    <text evidence="1">The sequence shown here is derived from an EMBL/GenBank/DDBJ whole genome shotgun (WGS) entry which is preliminary data.</text>
</comment>
<keyword evidence="2" id="KW-1185">Reference proteome</keyword>
<reference evidence="1" key="1">
    <citation type="submission" date="2021-06" db="EMBL/GenBank/DDBJ databases">
        <authorList>
            <person name="Kallberg Y."/>
            <person name="Tangrot J."/>
            <person name="Rosling A."/>
        </authorList>
    </citation>
    <scope>NUCLEOTIDE SEQUENCE</scope>
    <source>
        <strain evidence="1">CL356</strain>
    </source>
</reference>
<dbReference type="EMBL" id="CAJVPT010010270">
    <property type="protein sequence ID" value="CAG8568664.1"/>
    <property type="molecule type" value="Genomic_DNA"/>
</dbReference>
<evidence type="ECO:0000313" key="2">
    <source>
        <dbReference type="Proteomes" id="UP000789525"/>
    </source>
</evidence>
<evidence type="ECO:0000313" key="1">
    <source>
        <dbReference type="EMBL" id="CAG8568664.1"/>
    </source>
</evidence>
<accession>A0ACA9M5J6</accession>
<protein>
    <submittedName>
        <fullName evidence="1">12479_t:CDS:1</fullName>
    </submittedName>
</protein>
<proteinExistence type="predicted"/>